<feature type="compositionally biased region" description="Polar residues" evidence="2">
    <location>
        <begin position="135"/>
        <end position="148"/>
    </location>
</feature>
<reference evidence="3" key="1">
    <citation type="submission" date="2020-11" db="EMBL/GenBank/DDBJ databases">
        <authorList>
            <consortium name="DOE Joint Genome Institute"/>
            <person name="Ahrendt S."/>
            <person name="Riley R."/>
            <person name="Andreopoulos W."/>
            <person name="Labutti K."/>
            <person name="Pangilinan J."/>
            <person name="Ruiz-Duenas F.J."/>
            <person name="Barrasa J.M."/>
            <person name="Sanchez-Garcia M."/>
            <person name="Camarero S."/>
            <person name="Miyauchi S."/>
            <person name="Serrano A."/>
            <person name="Linde D."/>
            <person name="Babiker R."/>
            <person name="Drula E."/>
            <person name="Ayuso-Fernandez I."/>
            <person name="Pacheco R."/>
            <person name="Padilla G."/>
            <person name="Ferreira P."/>
            <person name="Barriuso J."/>
            <person name="Kellner H."/>
            <person name="Castanera R."/>
            <person name="Alfaro M."/>
            <person name="Ramirez L."/>
            <person name="Pisabarro A.G."/>
            <person name="Kuo A."/>
            <person name="Tritt A."/>
            <person name="Lipzen A."/>
            <person name="He G."/>
            <person name="Yan M."/>
            <person name="Ng V."/>
            <person name="Cullen D."/>
            <person name="Martin F."/>
            <person name="Rosso M.-N."/>
            <person name="Henrissat B."/>
            <person name="Hibbett D."/>
            <person name="Martinez A.T."/>
            <person name="Grigoriev I.V."/>
        </authorList>
    </citation>
    <scope>NUCLEOTIDE SEQUENCE</scope>
    <source>
        <strain evidence="3">CIRM-BRFM 674</strain>
    </source>
</reference>
<keyword evidence="1" id="KW-0175">Coiled coil</keyword>
<evidence type="ECO:0000256" key="1">
    <source>
        <dbReference type="SAM" id="Coils"/>
    </source>
</evidence>
<comment type="caution">
    <text evidence="3">The sequence shown here is derived from an EMBL/GenBank/DDBJ whole genome shotgun (WGS) entry which is preliminary data.</text>
</comment>
<proteinExistence type="predicted"/>
<dbReference type="AlphaFoldDB" id="A0A9P5YPE5"/>
<feature type="coiled-coil region" evidence="1">
    <location>
        <begin position="190"/>
        <end position="217"/>
    </location>
</feature>
<gene>
    <name evidence="3" type="ORF">BDN70DRAFT_925582</name>
</gene>
<evidence type="ECO:0000313" key="4">
    <source>
        <dbReference type="Proteomes" id="UP000807469"/>
    </source>
</evidence>
<feature type="region of interest" description="Disordered" evidence="2">
    <location>
        <begin position="69"/>
        <end position="155"/>
    </location>
</feature>
<accession>A0A9P5YPE5</accession>
<evidence type="ECO:0000313" key="3">
    <source>
        <dbReference type="EMBL" id="KAF9472648.1"/>
    </source>
</evidence>
<organism evidence="3 4">
    <name type="scientific">Pholiota conissans</name>
    <dbReference type="NCBI Taxonomy" id="109636"/>
    <lineage>
        <taxon>Eukaryota</taxon>
        <taxon>Fungi</taxon>
        <taxon>Dikarya</taxon>
        <taxon>Basidiomycota</taxon>
        <taxon>Agaricomycotina</taxon>
        <taxon>Agaricomycetes</taxon>
        <taxon>Agaricomycetidae</taxon>
        <taxon>Agaricales</taxon>
        <taxon>Agaricineae</taxon>
        <taxon>Strophariaceae</taxon>
        <taxon>Pholiota</taxon>
    </lineage>
</organism>
<sequence>MLKLSLMGCEGISAWRLGRQIFAKGEYCDTLRIFVVRVVKVWGYIKRVKETAKISRYPNANIARSVQIPGRPHSREAKSRFHLRSANDDVPQGAPKKPTSKLLEGPGRTLSSHRPRMPIPCHDPPHLRTPLDENLLSNTNAPSGSAETNDGEGKLRQSQMQYAELDRAKKRAHDPEQERDHALIHARDAQEKAQMRILELEDTLKSVEAELNSKSQSLDSLITTSDGLRLQIDALEADLEKSASFSKDVEDERDRAVDHAREANNAQSAAEARIQALEDELTSQIDSLTTDFLDSTINSKSLEAERDRVQFHVRELDDAQMTTKARVQELENSLISTKDELSSKVEALVVLTANSGTLQSKINALTIDLRNSAAASTNLEE</sequence>
<name>A0A9P5YPE5_9AGAR</name>
<keyword evidence="4" id="KW-1185">Reference proteome</keyword>
<evidence type="ECO:0000256" key="2">
    <source>
        <dbReference type="SAM" id="MobiDB-lite"/>
    </source>
</evidence>
<protein>
    <submittedName>
        <fullName evidence="3">Uncharacterized protein</fullName>
    </submittedName>
</protein>
<dbReference type="EMBL" id="MU155512">
    <property type="protein sequence ID" value="KAF9472648.1"/>
    <property type="molecule type" value="Genomic_DNA"/>
</dbReference>
<dbReference type="Proteomes" id="UP000807469">
    <property type="component" value="Unassembled WGS sequence"/>
</dbReference>